<comment type="caution">
    <text evidence="1">The sequence shown here is derived from an EMBL/GenBank/DDBJ whole genome shotgun (WGS) entry which is preliminary data.</text>
</comment>
<evidence type="ECO:0000313" key="2">
    <source>
        <dbReference type="Proteomes" id="UP001148629"/>
    </source>
</evidence>
<organism evidence="1 2">
    <name type="scientific">Fusarium decemcellulare</name>
    <dbReference type="NCBI Taxonomy" id="57161"/>
    <lineage>
        <taxon>Eukaryota</taxon>
        <taxon>Fungi</taxon>
        <taxon>Dikarya</taxon>
        <taxon>Ascomycota</taxon>
        <taxon>Pezizomycotina</taxon>
        <taxon>Sordariomycetes</taxon>
        <taxon>Hypocreomycetidae</taxon>
        <taxon>Hypocreales</taxon>
        <taxon>Nectriaceae</taxon>
        <taxon>Fusarium</taxon>
        <taxon>Fusarium decemcellulare species complex</taxon>
    </lineage>
</organism>
<dbReference type="Proteomes" id="UP001148629">
    <property type="component" value="Unassembled WGS sequence"/>
</dbReference>
<keyword evidence="2" id="KW-1185">Reference proteome</keyword>
<proteinExistence type="predicted"/>
<accession>A0ACC1S146</accession>
<dbReference type="EMBL" id="JANRMS010001236">
    <property type="protein sequence ID" value="KAJ3529887.1"/>
    <property type="molecule type" value="Genomic_DNA"/>
</dbReference>
<evidence type="ECO:0000313" key="1">
    <source>
        <dbReference type="EMBL" id="KAJ3529887.1"/>
    </source>
</evidence>
<gene>
    <name evidence="1" type="ORF">NM208_g9561</name>
</gene>
<name>A0ACC1S146_9HYPO</name>
<sequence length="206" mass="22847">MEPKLRHSARYGTRCRIVSHDLSGVNSAAVKTLLHCPGSSDFLQTRAKAGNGKALDSCELPWTGVCSRKRVIFVSIPYVPVPALRPESGMDDIWKRQALEVEGICVIWSGGRSMDVGCTKPVGWHFRATPVFGFSSRLPNFHRYLKVQPGGLTSAACTQQKRTLAQNQDALPRLRCWMHFHRDGPAFHTPGAVACTMDKRMVDCQP</sequence>
<protein>
    <submittedName>
        <fullName evidence="1">Uncharacterized protein</fullName>
    </submittedName>
</protein>
<reference evidence="1" key="1">
    <citation type="submission" date="2022-08" db="EMBL/GenBank/DDBJ databases">
        <title>Genome Sequence of Fusarium decemcellulare.</title>
        <authorList>
            <person name="Buettner E."/>
        </authorList>
    </citation>
    <scope>NUCLEOTIDE SEQUENCE</scope>
    <source>
        <strain evidence="1">Babe19</strain>
    </source>
</reference>